<comment type="caution">
    <text evidence="1">The sequence shown here is derived from an EMBL/GenBank/DDBJ whole genome shotgun (WGS) entry which is preliminary data.</text>
</comment>
<gene>
    <name evidence="1" type="ORF">GCM10025751_04540</name>
</gene>
<proteinExistence type="predicted"/>
<dbReference type="EMBL" id="BAABKX010000001">
    <property type="protein sequence ID" value="GAA5041853.1"/>
    <property type="molecule type" value="Genomic_DNA"/>
</dbReference>
<reference evidence="1 2" key="1">
    <citation type="journal article" date="2019" name="Int. J. Syst. Evol. Microbiol.">
        <title>The Global Catalogue of Microorganisms (GCM) 10K type strain sequencing project: providing services to taxonomists for standard genome sequencing and annotation.</title>
        <authorList>
            <consortium name="The Broad Institute Genomics Platform"/>
            <consortium name="The Broad Institute Genome Sequencing Center for Infectious Disease"/>
            <person name="Wu L."/>
            <person name="Ma J."/>
        </authorList>
    </citation>
    <scope>NUCLEOTIDE SEQUENCE [LARGE SCALE GENOMIC DNA]</scope>
    <source>
        <strain evidence="1 2">JCM 17504</strain>
    </source>
</reference>
<evidence type="ECO:0000313" key="1">
    <source>
        <dbReference type="EMBL" id="GAA5041853.1"/>
    </source>
</evidence>
<keyword evidence="2" id="KW-1185">Reference proteome</keyword>
<dbReference type="RefSeq" id="WP_227775257.1">
    <property type="nucleotide sequence ID" value="NZ_BAABKX010000001.1"/>
</dbReference>
<protein>
    <submittedName>
        <fullName evidence="1">Uncharacterized protein</fullName>
    </submittedName>
</protein>
<organism evidence="1 2">
    <name type="scientific">Haladaptatus pallidirubidus</name>
    <dbReference type="NCBI Taxonomy" id="1008152"/>
    <lineage>
        <taxon>Archaea</taxon>
        <taxon>Methanobacteriati</taxon>
        <taxon>Methanobacteriota</taxon>
        <taxon>Stenosarchaea group</taxon>
        <taxon>Halobacteria</taxon>
        <taxon>Halobacteriales</taxon>
        <taxon>Haladaptataceae</taxon>
        <taxon>Haladaptatus</taxon>
    </lineage>
</organism>
<dbReference type="GeneID" id="68615141"/>
<accession>A0AAV3UC08</accession>
<name>A0AAV3UC08_9EURY</name>
<dbReference type="Proteomes" id="UP001501729">
    <property type="component" value="Unassembled WGS sequence"/>
</dbReference>
<sequence>MPDIQLYNLVIPGDSQTGASGSAARNIQSGSIPGEDVAAVQSVAVEPEDRSITGQFRARFADEMAAEIKELFNAASFGAVPFTHVDTAHRPEHGYYTLRDVTVEPIEARADGLYRIDGDLVRQGTATSHYRAVRTNPGSIDNPFGGNPGEIIAIPEMARDVMWIDERGGQRKDAGPVARREGEYCTHVLYDSQYPPWTKPTLVYKIDYHQEPRGDCRVWDDHNREKVLYEEPPGDGSSVGDAIVGSATVGSGRRVRVASTWQRVFRTDHDFDGRIIVESGSLRLIPDEVNGKLRAFRWNSMTSHWDLLQLGMSPWRLKTFNLSRIGPERVEAMVDFRNQETNDLYRLDMMLRRGLGLAQWTKPNNASPTPDGLVDRLAPIARPSGRDSREVQTLIRDSNIPA</sequence>
<dbReference type="AlphaFoldDB" id="A0AAV3UC08"/>
<evidence type="ECO:0000313" key="2">
    <source>
        <dbReference type="Proteomes" id="UP001501729"/>
    </source>
</evidence>